<dbReference type="EMBL" id="ABVL01000002">
    <property type="protein sequence ID" value="EDY21421.1"/>
    <property type="molecule type" value="Genomic_DNA"/>
</dbReference>
<comment type="pathway">
    <text evidence="1">Lipid metabolism.</text>
</comment>
<dbReference type="GO" id="GO:0006654">
    <property type="term" value="P:phosphatidic acid biosynthetic process"/>
    <property type="evidence" value="ECO:0007669"/>
    <property type="project" value="TreeGrafter"/>
</dbReference>
<dbReference type="STRING" id="497964.CfE428DRAFT_0666"/>
<sequence>MDDWQYKPAGDHGLKHEESFKSLRREVGLLGTITQTAWRLAVRGYLRGYHRLRVDGVEHVPAKPSFVMVANHTSHLDALTLAAALPWPLRRFAFPIAAGDVFFETPAVALFSAMMLNALPMWRKSCGPHAMQQLRDRLLSEPTIYVLFPEGTRSRDGSLGRFKPGLGMIVAESEVPVVPCYLHGAHAACPANRKMPLPLPLHLRIGAPLTFGAVKNERAGWQEIAAKLEAAVSALRDAGQ</sequence>
<evidence type="ECO:0000256" key="2">
    <source>
        <dbReference type="ARBA" id="ARBA00022679"/>
    </source>
</evidence>
<dbReference type="GO" id="GO:0003841">
    <property type="term" value="F:1-acylglycerol-3-phosphate O-acyltransferase activity"/>
    <property type="evidence" value="ECO:0007669"/>
    <property type="project" value="TreeGrafter"/>
</dbReference>
<reference evidence="5 6" key="1">
    <citation type="journal article" date="2011" name="J. Bacteriol.">
        <title>Genome sequence of Chthoniobacter flavus Ellin428, an aerobic heterotrophic soil bacterium.</title>
        <authorList>
            <person name="Kant R."/>
            <person name="van Passel M.W."/>
            <person name="Palva A."/>
            <person name="Lucas S."/>
            <person name="Lapidus A."/>
            <person name="Glavina Del Rio T."/>
            <person name="Dalin E."/>
            <person name="Tice H."/>
            <person name="Bruce D."/>
            <person name="Goodwin L."/>
            <person name="Pitluck S."/>
            <person name="Larimer F.W."/>
            <person name="Land M.L."/>
            <person name="Hauser L."/>
            <person name="Sangwan P."/>
            <person name="de Vos W.M."/>
            <person name="Janssen P.H."/>
            <person name="Smidt H."/>
        </authorList>
    </citation>
    <scope>NUCLEOTIDE SEQUENCE [LARGE SCALE GENOMIC DNA]</scope>
    <source>
        <strain evidence="5 6">Ellin428</strain>
    </source>
</reference>
<dbReference type="SUPFAM" id="SSF69593">
    <property type="entry name" value="Glycerol-3-phosphate (1)-acyltransferase"/>
    <property type="match status" value="1"/>
</dbReference>
<keyword evidence="2 5" id="KW-0808">Transferase</keyword>
<dbReference type="InParanoid" id="B4CVH9"/>
<keyword evidence="3 5" id="KW-0012">Acyltransferase</keyword>
<proteinExistence type="predicted"/>
<protein>
    <submittedName>
        <fullName evidence="5">Phospholipid/glycerol acyltransferase</fullName>
    </submittedName>
</protein>
<dbReference type="eggNOG" id="COG0204">
    <property type="taxonomic scope" value="Bacteria"/>
</dbReference>
<comment type="caution">
    <text evidence="5">The sequence shown here is derived from an EMBL/GenBank/DDBJ whole genome shotgun (WGS) entry which is preliminary data.</text>
</comment>
<dbReference type="CDD" id="cd07989">
    <property type="entry name" value="LPLAT_AGPAT-like"/>
    <property type="match status" value="1"/>
</dbReference>
<evidence type="ECO:0000256" key="1">
    <source>
        <dbReference type="ARBA" id="ARBA00005189"/>
    </source>
</evidence>
<keyword evidence="6" id="KW-1185">Reference proteome</keyword>
<organism evidence="5 6">
    <name type="scientific">Chthoniobacter flavus Ellin428</name>
    <dbReference type="NCBI Taxonomy" id="497964"/>
    <lineage>
        <taxon>Bacteria</taxon>
        <taxon>Pseudomonadati</taxon>
        <taxon>Verrucomicrobiota</taxon>
        <taxon>Spartobacteria</taxon>
        <taxon>Chthoniobacterales</taxon>
        <taxon>Chthoniobacteraceae</taxon>
        <taxon>Chthoniobacter</taxon>
    </lineage>
</organism>
<dbReference type="InterPro" id="IPR002123">
    <property type="entry name" value="Plipid/glycerol_acylTrfase"/>
</dbReference>
<evidence type="ECO:0000256" key="3">
    <source>
        <dbReference type="ARBA" id="ARBA00023315"/>
    </source>
</evidence>
<dbReference type="AlphaFoldDB" id="B4CVH9"/>
<evidence type="ECO:0000259" key="4">
    <source>
        <dbReference type="SMART" id="SM00563"/>
    </source>
</evidence>
<evidence type="ECO:0000313" key="5">
    <source>
        <dbReference type="EMBL" id="EDY21421.1"/>
    </source>
</evidence>
<dbReference type="RefSeq" id="WP_006977993.1">
    <property type="nucleotide sequence ID" value="NZ_ABVL01000002.1"/>
</dbReference>
<feature type="domain" description="Phospholipid/glycerol acyltransferase" evidence="4">
    <location>
        <begin position="66"/>
        <end position="185"/>
    </location>
</feature>
<evidence type="ECO:0000313" key="6">
    <source>
        <dbReference type="Proteomes" id="UP000005824"/>
    </source>
</evidence>
<dbReference type="PANTHER" id="PTHR10434:SF11">
    <property type="entry name" value="1-ACYL-SN-GLYCEROL-3-PHOSPHATE ACYLTRANSFERASE"/>
    <property type="match status" value="1"/>
</dbReference>
<dbReference type="Proteomes" id="UP000005824">
    <property type="component" value="Unassembled WGS sequence"/>
</dbReference>
<dbReference type="PANTHER" id="PTHR10434">
    <property type="entry name" value="1-ACYL-SN-GLYCEROL-3-PHOSPHATE ACYLTRANSFERASE"/>
    <property type="match status" value="1"/>
</dbReference>
<dbReference type="Pfam" id="PF01553">
    <property type="entry name" value="Acyltransferase"/>
    <property type="match status" value="1"/>
</dbReference>
<accession>B4CVH9</accession>
<dbReference type="SMART" id="SM00563">
    <property type="entry name" value="PlsC"/>
    <property type="match status" value="1"/>
</dbReference>
<name>B4CVH9_9BACT</name>
<gene>
    <name evidence="5" type="ORF">CfE428DRAFT_0666</name>
</gene>